<dbReference type="PRINTS" id="PR01438">
    <property type="entry name" value="UNVRSLSTRESS"/>
</dbReference>
<evidence type="ECO:0000259" key="3">
    <source>
        <dbReference type="Pfam" id="PF00582"/>
    </source>
</evidence>
<feature type="domain" description="UspA" evidence="3">
    <location>
        <begin position="153"/>
        <end position="293"/>
    </location>
</feature>
<evidence type="ECO:0000256" key="2">
    <source>
        <dbReference type="SAM" id="Coils"/>
    </source>
</evidence>
<gene>
    <name evidence="4" type="ORF">RLT85_04045</name>
</gene>
<keyword evidence="2" id="KW-0175">Coiled coil</keyword>
<evidence type="ECO:0000313" key="4">
    <source>
        <dbReference type="EMBL" id="MDT0293796.1"/>
    </source>
</evidence>
<dbReference type="CDD" id="cd00293">
    <property type="entry name" value="USP-like"/>
    <property type="match status" value="1"/>
</dbReference>
<organism evidence="4 5">
    <name type="scientific">Mesonia ostreae</name>
    <dbReference type="NCBI Taxonomy" id="861110"/>
    <lineage>
        <taxon>Bacteria</taxon>
        <taxon>Pseudomonadati</taxon>
        <taxon>Bacteroidota</taxon>
        <taxon>Flavobacteriia</taxon>
        <taxon>Flavobacteriales</taxon>
        <taxon>Flavobacteriaceae</taxon>
        <taxon>Mesonia</taxon>
    </lineage>
</organism>
<name>A0ABU2KGH7_9FLAO</name>
<feature type="coiled-coil region" evidence="2">
    <location>
        <begin position="198"/>
        <end position="225"/>
    </location>
</feature>
<protein>
    <submittedName>
        <fullName evidence="4">Universal stress protein</fullName>
    </submittedName>
</protein>
<comment type="similarity">
    <text evidence="1">Belongs to the universal stress protein A family.</text>
</comment>
<dbReference type="RefSeq" id="WP_311400748.1">
    <property type="nucleotide sequence ID" value="NZ_JAVRBG010000003.1"/>
</dbReference>
<dbReference type="SUPFAM" id="SSF52402">
    <property type="entry name" value="Adenine nucleotide alpha hydrolases-like"/>
    <property type="match status" value="1"/>
</dbReference>
<dbReference type="InterPro" id="IPR006016">
    <property type="entry name" value="UspA"/>
</dbReference>
<dbReference type="PANTHER" id="PTHR46268">
    <property type="entry name" value="STRESS RESPONSE PROTEIN NHAX"/>
    <property type="match status" value="1"/>
</dbReference>
<dbReference type="Proteomes" id="UP001182991">
    <property type="component" value="Unassembled WGS sequence"/>
</dbReference>
<evidence type="ECO:0000313" key="5">
    <source>
        <dbReference type="Proteomes" id="UP001182991"/>
    </source>
</evidence>
<sequence length="293" mass="33454">MKKKEPLKKQQNVMLALDLTKMDSTLLSYASYLSEVLNIEHFYFTHNIKRSKLYNLYEDLLEEGITLEEIVEEALEKSIAKNYTGKTDYTLAITSDDYTESILEHLSKKYSIDLLLVGYKSELQGTGALTQKLVRMIDAGILMIPEETKYQLHKILVATDFSNASVKAFQAAKHLTKKSKGKIEAIHVYNIPSFFYPYINTQKAVDKTQKNLQEKTRQFRKKNQMTLENVNFHELDREENSVAGVIEDFALNQNFDLLIVSARGANNLTSLFIGSVTNDLIIRAVKTPLLVVK</sequence>
<dbReference type="EMBL" id="JAVRBG010000003">
    <property type="protein sequence ID" value="MDT0293796.1"/>
    <property type="molecule type" value="Genomic_DNA"/>
</dbReference>
<reference evidence="5" key="1">
    <citation type="submission" date="2023-07" db="EMBL/GenBank/DDBJ databases">
        <title>Isolating and identifying novel microbial strains from the Mariana Trench.</title>
        <authorList>
            <person name="Fu H."/>
        </authorList>
    </citation>
    <scope>NUCLEOTIDE SEQUENCE [LARGE SCALE GENOMIC DNA]</scope>
    <source>
        <strain evidence="5">T-y2</strain>
    </source>
</reference>
<dbReference type="InterPro" id="IPR006015">
    <property type="entry name" value="Universal_stress_UspA"/>
</dbReference>
<accession>A0ABU2KGH7</accession>
<dbReference type="PANTHER" id="PTHR46268:SF6">
    <property type="entry name" value="UNIVERSAL STRESS PROTEIN UP12"/>
    <property type="match status" value="1"/>
</dbReference>
<evidence type="ECO:0000256" key="1">
    <source>
        <dbReference type="ARBA" id="ARBA00008791"/>
    </source>
</evidence>
<dbReference type="Pfam" id="PF00582">
    <property type="entry name" value="Usp"/>
    <property type="match status" value="1"/>
</dbReference>
<keyword evidence="5" id="KW-1185">Reference proteome</keyword>
<dbReference type="Gene3D" id="3.40.50.12370">
    <property type="match status" value="1"/>
</dbReference>
<proteinExistence type="inferred from homology"/>
<comment type="caution">
    <text evidence="4">The sequence shown here is derived from an EMBL/GenBank/DDBJ whole genome shotgun (WGS) entry which is preliminary data.</text>
</comment>